<protein>
    <submittedName>
        <fullName evidence="2">Uncharacterized protein</fullName>
    </submittedName>
</protein>
<dbReference type="AlphaFoldDB" id="A0A089WZG0"/>
<keyword evidence="3" id="KW-1185">Reference proteome</keyword>
<feature type="compositionally biased region" description="Low complexity" evidence="1">
    <location>
        <begin position="69"/>
        <end position="85"/>
    </location>
</feature>
<dbReference type="STRING" id="1907.SGLAU_00575"/>
<dbReference type="Proteomes" id="UP000029482">
    <property type="component" value="Chromosome"/>
</dbReference>
<dbReference type="EMBL" id="CP009438">
    <property type="protein sequence ID" value="AIR96143.1"/>
    <property type="molecule type" value="Genomic_DNA"/>
</dbReference>
<feature type="region of interest" description="Disordered" evidence="1">
    <location>
        <begin position="58"/>
        <end position="135"/>
    </location>
</feature>
<evidence type="ECO:0000313" key="3">
    <source>
        <dbReference type="Proteomes" id="UP000029482"/>
    </source>
</evidence>
<gene>
    <name evidence="2" type="ORF">SGLAU_00575</name>
</gene>
<proteinExistence type="predicted"/>
<dbReference type="HOGENOM" id="CLU_1884620_0_0_11"/>
<evidence type="ECO:0000313" key="2">
    <source>
        <dbReference type="EMBL" id="AIR96143.1"/>
    </source>
</evidence>
<dbReference type="KEGG" id="sgu:SGLAU_00575"/>
<sequence length="135" mass="14244">MHLATYVGLQHAASRTLADAFRQVAEGHAEEPDVHSLCHALAGMSDAHVERLAPVADRYGEQREESPSGCTPTGCPAPAPAASASYGTCRTCTPWRPSSTSPGRSWDKRRKGHATGSSWTSWTPAKRTPSASSGG</sequence>
<feature type="compositionally biased region" description="Polar residues" evidence="1">
    <location>
        <begin position="115"/>
        <end position="135"/>
    </location>
</feature>
<organism evidence="2 3">
    <name type="scientific">Streptomyces glaucescens</name>
    <dbReference type="NCBI Taxonomy" id="1907"/>
    <lineage>
        <taxon>Bacteria</taxon>
        <taxon>Bacillati</taxon>
        <taxon>Actinomycetota</taxon>
        <taxon>Actinomycetes</taxon>
        <taxon>Kitasatosporales</taxon>
        <taxon>Streptomycetaceae</taxon>
        <taxon>Streptomyces</taxon>
    </lineage>
</organism>
<evidence type="ECO:0000256" key="1">
    <source>
        <dbReference type="SAM" id="MobiDB-lite"/>
    </source>
</evidence>
<name>A0A089WZG0_STRGA</name>
<feature type="compositionally biased region" description="Polar residues" evidence="1">
    <location>
        <begin position="86"/>
        <end position="103"/>
    </location>
</feature>
<dbReference type="RefSeq" id="WP_208868870.1">
    <property type="nucleotide sequence ID" value="NZ_CP009438.1"/>
</dbReference>
<reference evidence="3" key="1">
    <citation type="journal article" date="2015" name="J. Biotechnol.">
        <title>Complete genome sequence of the actinobacterium Streptomyces glaucescens GLA.O (DSM 40922) consisting of a linear chromosome and one linear plasmid.</title>
        <authorList>
            <person name="Ortseifen V."/>
            <person name="Winkler A."/>
            <person name="Albersmeier A."/>
            <person name="Wendler S."/>
            <person name="Puhler A."/>
            <person name="Kalinowski J."/>
            <person name="Ruckert C."/>
        </authorList>
    </citation>
    <scope>NUCLEOTIDE SEQUENCE [LARGE SCALE GENOMIC DNA]</scope>
    <source>
        <strain evidence="3">DSM 40922 / GLA O</strain>
    </source>
</reference>
<accession>A0A089WZG0</accession>